<feature type="transmembrane region" description="Helical" evidence="5">
    <location>
        <begin position="302"/>
        <end position="322"/>
    </location>
</feature>
<evidence type="ECO:0000259" key="6">
    <source>
        <dbReference type="Pfam" id="PF04932"/>
    </source>
</evidence>
<accession>A0A5J6WPS0</accession>
<evidence type="ECO:0000256" key="3">
    <source>
        <dbReference type="ARBA" id="ARBA00022989"/>
    </source>
</evidence>
<keyword evidence="4 5" id="KW-0472">Membrane</keyword>
<evidence type="ECO:0000313" key="7">
    <source>
        <dbReference type="EMBL" id="QFI40136.1"/>
    </source>
</evidence>
<feature type="transmembrane region" description="Helical" evidence="5">
    <location>
        <begin position="57"/>
        <end position="74"/>
    </location>
</feature>
<feature type="transmembrane region" description="Helical" evidence="5">
    <location>
        <begin position="218"/>
        <end position="236"/>
    </location>
</feature>
<evidence type="ECO:0000256" key="1">
    <source>
        <dbReference type="ARBA" id="ARBA00004141"/>
    </source>
</evidence>
<dbReference type="InterPro" id="IPR007016">
    <property type="entry name" value="O-antigen_ligase-rel_domated"/>
</dbReference>
<sequence length="368" mass="42397">MLVINKNKICCYLINIFFCLVFFRSLFPSGVFEALIVANLIIMVCFSKNITKKQMNIFILFSIFFSIVISQVFITENVDYLAMHIIYLFQGVMIFILIVYFSDFLGFKYVVSRLIFWAVLASLISVILFVLFINTGYFSEFVYSRTGFPRLSGFQANPNYLSLTLCFIPVLLLIYKSKYVGFKIVVILLAIVLTGSRGGILAAFIPLAIYFFIKNVRYSLYVLLVIIVIIFIVNSIDLDSIYGLSRFQSSDGDYSSGRFTHWVRAWELFSNNIVYGVGNNSFLLYEIENGKPIQVHNNYLRVLAEFGIVGFFTWFFILYYLIKNSVSTVESLLIIFPMLIFGLVNDPYIAKEFWLCLALCYKAEQGTR</sequence>
<dbReference type="PANTHER" id="PTHR37422:SF13">
    <property type="entry name" value="LIPOPOLYSACCHARIDE BIOSYNTHESIS PROTEIN PA4999-RELATED"/>
    <property type="match status" value="1"/>
</dbReference>
<dbReference type="EMBL" id="CP044399">
    <property type="protein sequence ID" value="QFI40136.1"/>
    <property type="molecule type" value="Genomic_DNA"/>
</dbReference>
<dbReference type="InterPro" id="IPR051533">
    <property type="entry name" value="WaaL-like"/>
</dbReference>
<dbReference type="AlphaFoldDB" id="A0A5J6WPS0"/>
<dbReference type="KEGG" id="mmaa:FR932_21195"/>
<evidence type="ECO:0000313" key="8">
    <source>
        <dbReference type="Proteomes" id="UP000327424"/>
    </source>
</evidence>
<dbReference type="OrthoDB" id="871774at2"/>
<keyword evidence="8" id="KW-1185">Reference proteome</keyword>
<protein>
    <submittedName>
        <fullName evidence="7">O-antigen ligase family protein</fullName>
    </submittedName>
</protein>
<feature type="transmembrane region" description="Helical" evidence="5">
    <location>
        <begin position="328"/>
        <end position="344"/>
    </location>
</feature>
<dbReference type="Pfam" id="PF04932">
    <property type="entry name" value="Wzy_C"/>
    <property type="match status" value="1"/>
</dbReference>
<evidence type="ECO:0000256" key="4">
    <source>
        <dbReference type="ARBA" id="ARBA00023136"/>
    </source>
</evidence>
<name>A0A5J6WPS0_MORMI</name>
<dbReference type="RefSeq" id="WP_019440362.1">
    <property type="nucleotide sequence ID" value="NZ_ALOE01000007.1"/>
</dbReference>
<feature type="transmembrane region" description="Helical" evidence="5">
    <location>
        <begin position="80"/>
        <end position="102"/>
    </location>
</feature>
<keyword evidence="2 5" id="KW-0812">Transmembrane</keyword>
<dbReference type="GO" id="GO:0016020">
    <property type="term" value="C:membrane"/>
    <property type="evidence" value="ECO:0007669"/>
    <property type="project" value="UniProtKB-SubCell"/>
</dbReference>
<reference evidence="7 8" key="1">
    <citation type="submission" date="2019-09" db="EMBL/GenBank/DDBJ databases">
        <title>Hybrid Assembly of the complete Genome of the Deep-Sea Bacterium Moritella marina from long Nanopore and Illumina reads.</title>
        <authorList>
            <person name="Magin S."/>
            <person name="Georgoulis A."/>
            <person name="Papadimitriou K."/>
            <person name="Iliakis G."/>
            <person name="Vorgias C.E."/>
        </authorList>
    </citation>
    <scope>NUCLEOTIDE SEQUENCE [LARGE SCALE GENOMIC DNA]</scope>
    <source>
        <strain evidence="7 8">MP-1</strain>
    </source>
</reference>
<dbReference type="Proteomes" id="UP000327424">
    <property type="component" value="Chromosome"/>
</dbReference>
<organism evidence="7 8">
    <name type="scientific">Moritella marina ATCC 15381</name>
    <dbReference type="NCBI Taxonomy" id="1202962"/>
    <lineage>
        <taxon>Bacteria</taxon>
        <taxon>Pseudomonadati</taxon>
        <taxon>Pseudomonadota</taxon>
        <taxon>Gammaproteobacteria</taxon>
        <taxon>Alteromonadales</taxon>
        <taxon>Moritellaceae</taxon>
        <taxon>Moritella</taxon>
    </lineage>
</organism>
<keyword evidence="7" id="KW-0436">Ligase</keyword>
<feature type="transmembrane region" description="Helical" evidence="5">
    <location>
        <begin position="158"/>
        <end position="175"/>
    </location>
</feature>
<comment type="subcellular location">
    <subcellularLocation>
        <location evidence="1">Membrane</location>
        <topology evidence="1">Multi-pass membrane protein</topology>
    </subcellularLocation>
</comment>
<feature type="transmembrane region" description="Helical" evidence="5">
    <location>
        <begin position="9"/>
        <end position="26"/>
    </location>
</feature>
<feature type="transmembrane region" description="Helical" evidence="5">
    <location>
        <begin position="187"/>
        <end position="212"/>
    </location>
</feature>
<feature type="transmembrane region" description="Helical" evidence="5">
    <location>
        <begin position="114"/>
        <end position="138"/>
    </location>
</feature>
<evidence type="ECO:0000256" key="5">
    <source>
        <dbReference type="SAM" id="Phobius"/>
    </source>
</evidence>
<feature type="transmembrane region" description="Helical" evidence="5">
    <location>
        <begin position="32"/>
        <end position="50"/>
    </location>
</feature>
<feature type="domain" description="O-antigen ligase-related" evidence="6">
    <location>
        <begin position="184"/>
        <end position="315"/>
    </location>
</feature>
<keyword evidence="3 5" id="KW-1133">Transmembrane helix</keyword>
<dbReference type="PANTHER" id="PTHR37422">
    <property type="entry name" value="TEICHURONIC ACID BIOSYNTHESIS PROTEIN TUAE"/>
    <property type="match status" value="1"/>
</dbReference>
<proteinExistence type="predicted"/>
<gene>
    <name evidence="7" type="ORF">FR932_21195</name>
</gene>
<dbReference type="GO" id="GO:0016874">
    <property type="term" value="F:ligase activity"/>
    <property type="evidence" value="ECO:0007669"/>
    <property type="project" value="UniProtKB-KW"/>
</dbReference>
<evidence type="ECO:0000256" key="2">
    <source>
        <dbReference type="ARBA" id="ARBA00022692"/>
    </source>
</evidence>